<evidence type="ECO:0000259" key="8">
    <source>
        <dbReference type="PROSITE" id="PS51384"/>
    </source>
</evidence>
<dbReference type="PROSITE" id="PS51384">
    <property type="entry name" value="FAD_FR"/>
    <property type="match status" value="1"/>
</dbReference>
<evidence type="ECO:0000256" key="3">
    <source>
        <dbReference type="ARBA" id="ARBA00023014"/>
    </source>
</evidence>
<evidence type="ECO:0000256" key="1">
    <source>
        <dbReference type="ARBA" id="ARBA00001974"/>
    </source>
</evidence>
<dbReference type="EMBL" id="JAVDXZ010000001">
    <property type="protein sequence ID" value="MDR7330090.1"/>
    <property type="molecule type" value="Genomic_DNA"/>
</dbReference>
<dbReference type="InterPro" id="IPR050415">
    <property type="entry name" value="MRET"/>
</dbReference>
<evidence type="ECO:0000256" key="6">
    <source>
        <dbReference type="ARBA" id="ARBA00023163"/>
    </source>
</evidence>
<keyword evidence="9" id="KW-0560">Oxidoreductase</keyword>
<keyword evidence="6" id="KW-0804">Transcription</keyword>
<dbReference type="InterPro" id="IPR001041">
    <property type="entry name" value="2Fe-2S_ferredoxin-type"/>
</dbReference>
<dbReference type="InterPro" id="IPR011711">
    <property type="entry name" value="GntR_C"/>
</dbReference>
<dbReference type="PRINTS" id="PR00371">
    <property type="entry name" value="FPNCR"/>
</dbReference>
<dbReference type="InterPro" id="IPR006058">
    <property type="entry name" value="2Fe2S_fd_BS"/>
</dbReference>
<dbReference type="PANTHER" id="PTHR47354">
    <property type="entry name" value="NADH OXIDOREDUCTASE HCR"/>
    <property type="match status" value="1"/>
</dbReference>
<dbReference type="Pfam" id="PF00111">
    <property type="entry name" value="Fer2"/>
    <property type="match status" value="1"/>
</dbReference>
<comment type="cofactor">
    <cofactor evidence="1">
        <name>FAD</name>
        <dbReference type="ChEBI" id="CHEBI:57692"/>
    </cofactor>
</comment>
<dbReference type="InterPro" id="IPR036010">
    <property type="entry name" value="2Fe-2S_ferredoxin-like_sf"/>
</dbReference>
<dbReference type="SUPFAM" id="SSF63380">
    <property type="entry name" value="Riboflavin synthase domain-like"/>
    <property type="match status" value="1"/>
</dbReference>
<dbReference type="PROSITE" id="PS00197">
    <property type="entry name" value="2FE2S_FER_1"/>
    <property type="match status" value="1"/>
</dbReference>
<feature type="domain" description="FAD-binding FR-type" evidence="8">
    <location>
        <begin position="108"/>
        <end position="208"/>
    </location>
</feature>
<gene>
    <name evidence="9" type="ORF">J2S39_001766</name>
</gene>
<evidence type="ECO:0000313" key="10">
    <source>
        <dbReference type="Proteomes" id="UP001180840"/>
    </source>
</evidence>
<comment type="caution">
    <text evidence="9">The sequence shown here is derived from an EMBL/GenBank/DDBJ whole genome shotgun (WGS) entry which is preliminary data.</text>
</comment>
<dbReference type="InterPro" id="IPR001709">
    <property type="entry name" value="Flavoprot_Pyr_Nucl_cyt_Rdtase"/>
</dbReference>
<dbReference type="Pfam" id="PF00970">
    <property type="entry name" value="FAD_binding_6"/>
    <property type="match status" value="1"/>
</dbReference>
<dbReference type="PROSITE" id="PS51085">
    <property type="entry name" value="2FE2S_FER_2"/>
    <property type="match status" value="1"/>
</dbReference>
<evidence type="ECO:0000259" key="7">
    <source>
        <dbReference type="PROSITE" id="PS51085"/>
    </source>
</evidence>
<keyword evidence="2" id="KW-0479">Metal-binding</keyword>
<dbReference type="Gene3D" id="3.10.20.30">
    <property type="match status" value="1"/>
</dbReference>
<dbReference type="CDD" id="cd00207">
    <property type="entry name" value="fer2"/>
    <property type="match status" value="1"/>
</dbReference>
<evidence type="ECO:0000256" key="4">
    <source>
        <dbReference type="ARBA" id="ARBA00023015"/>
    </source>
</evidence>
<dbReference type="PRINTS" id="PR00410">
    <property type="entry name" value="PHEHYDRXLASE"/>
</dbReference>
<dbReference type="InterPro" id="IPR012675">
    <property type="entry name" value="Beta-grasp_dom_sf"/>
</dbReference>
<evidence type="ECO:0000313" key="9">
    <source>
        <dbReference type="EMBL" id="MDR7330090.1"/>
    </source>
</evidence>
<dbReference type="EC" id="1.18.1.-" evidence="9"/>
<name>A0ABU1ZYT6_9CORY</name>
<accession>A0ABU1ZYT6</accession>
<proteinExistence type="predicted"/>
<dbReference type="NCBIfam" id="NF040810">
    <property type="entry name" value="BenC"/>
    <property type="match status" value="1"/>
</dbReference>
<sequence>MTTAAETQRVALSFEDGITRFIEVEEDQTIVDAAYKARINIPFDCRDGACGTCKAFCESGEYEEGDYIDEALTDAEADEGYILCCQTYPLSEMLVNVPITSAAAKTGAATLIGTITELEQLSPSTIRFAVEIKDRESLTYLPGQYMNIAPPNADFHRSYSFSSGPSDDIVTFLVKYTPGGLMTTYLTEQAKVGDELNLTGPMGSFFLREPNSPLLLLAGGTGLAPILAILERLAELEDYDKPVRLVFGATKNHDIVEVERLNSYKDKLKDFDWFTVVSDPAEEHERKGYVTDHLDPDEHLHNGDADVYLCGPPPMVEAVRTYLGALDNPPTNFYYEKFTPQGTGDGGTEKVTVTRESDETSRTLTVESSQVESGQVHSRVADSEAQFQALNALEVGVASLVIDLLDEEDFEEMTRLAEEANRHIDGSVIADADGFITANTAFHEFLFRRSGNEAMLQAYRSLRTEEVMVRDLQDGSQIEPEIPSDHLKFIEALRSRDMAAVREVVGHHTEIAVSTMSTAIRAQSGE</sequence>
<dbReference type="SUPFAM" id="SSF54292">
    <property type="entry name" value="2Fe-2S ferredoxin-like"/>
    <property type="match status" value="1"/>
</dbReference>
<keyword evidence="2" id="KW-0408">Iron</keyword>
<dbReference type="RefSeq" id="WP_290195474.1">
    <property type="nucleotide sequence ID" value="NZ_CP047654.1"/>
</dbReference>
<dbReference type="InterPro" id="IPR001433">
    <property type="entry name" value="OxRdtase_FAD/NAD-bd"/>
</dbReference>
<dbReference type="InterPro" id="IPR008333">
    <property type="entry name" value="Cbr1-like_FAD-bd_dom"/>
</dbReference>
<dbReference type="InterPro" id="IPR039261">
    <property type="entry name" value="FNR_nucleotide-bd"/>
</dbReference>
<dbReference type="GO" id="GO:0016491">
    <property type="term" value="F:oxidoreductase activity"/>
    <property type="evidence" value="ECO:0007669"/>
    <property type="project" value="UniProtKB-KW"/>
</dbReference>
<feature type="domain" description="2Fe-2S ferredoxin-type" evidence="7">
    <location>
        <begin position="8"/>
        <end position="105"/>
    </location>
</feature>
<keyword evidence="3" id="KW-0411">Iron-sulfur</keyword>
<dbReference type="InterPro" id="IPR047683">
    <property type="entry name" value="BenC-like_FAD_NAD-bd"/>
</dbReference>
<keyword evidence="2" id="KW-0001">2Fe-2S</keyword>
<evidence type="ECO:0000256" key="5">
    <source>
        <dbReference type="ARBA" id="ARBA00023125"/>
    </source>
</evidence>
<dbReference type="Gene3D" id="3.40.50.80">
    <property type="entry name" value="Nucleotide-binding domain of ferredoxin-NADP reductase (FNR) module"/>
    <property type="match status" value="1"/>
</dbReference>
<dbReference type="SMART" id="SM00895">
    <property type="entry name" value="FCD"/>
    <property type="match status" value="1"/>
</dbReference>
<dbReference type="InterPro" id="IPR008920">
    <property type="entry name" value="TF_FadR/GntR_C"/>
</dbReference>
<dbReference type="Pfam" id="PF00175">
    <property type="entry name" value="NAD_binding_1"/>
    <property type="match status" value="1"/>
</dbReference>
<evidence type="ECO:0000256" key="2">
    <source>
        <dbReference type="ARBA" id="ARBA00022714"/>
    </source>
</evidence>
<keyword evidence="10" id="KW-1185">Reference proteome</keyword>
<dbReference type="SUPFAM" id="SSF48008">
    <property type="entry name" value="GntR ligand-binding domain-like"/>
    <property type="match status" value="1"/>
</dbReference>
<dbReference type="SUPFAM" id="SSF52343">
    <property type="entry name" value="Ferredoxin reductase-like, C-terminal NADP-linked domain"/>
    <property type="match status" value="1"/>
</dbReference>
<reference evidence="9" key="1">
    <citation type="submission" date="2023-07" db="EMBL/GenBank/DDBJ databases">
        <title>Sequencing the genomes of 1000 actinobacteria strains.</title>
        <authorList>
            <person name="Klenk H.-P."/>
        </authorList>
    </citation>
    <scope>NUCLEOTIDE SEQUENCE</scope>
    <source>
        <strain evidence="9">DSM 107476</strain>
    </source>
</reference>
<dbReference type="Gene3D" id="2.40.30.10">
    <property type="entry name" value="Translation factors"/>
    <property type="match status" value="1"/>
</dbReference>
<protein>
    <submittedName>
        <fullName evidence="9">Benzoate/toluate 1,2-dioxygenase reductase subunit</fullName>
        <ecNumber evidence="9">1.18.1.-</ecNumber>
    </submittedName>
</protein>
<dbReference type="CDD" id="cd06209">
    <property type="entry name" value="BenDO_FAD_NAD"/>
    <property type="match status" value="1"/>
</dbReference>
<keyword evidence="5" id="KW-0238">DNA-binding</keyword>
<keyword evidence="4" id="KW-0805">Transcription regulation</keyword>
<organism evidence="9 10">
    <name type="scientific">Corynebacterium guangdongense</name>
    <dbReference type="NCBI Taxonomy" id="1783348"/>
    <lineage>
        <taxon>Bacteria</taxon>
        <taxon>Bacillati</taxon>
        <taxon>Actinomycetota</taxon>
        <taxon>Actinomycetes</taxon>
        <taxon>Mycobacteriales</taxon>
        <taxon>Corynebacteriaceae</taxon>
        <taxon>Corynebacterium</taxon>
    </lineage>
</organism>
<dbReference type="InterPro" id="IPR017938">
    <property type="entry name" value="Riboflavin_synthase-like_b-brl"/>
</dbReference>
<dbReference type="Proteomes" id="UP001180840">
    <property type="component" value="Unassembled WGS sequence"/>
</dbReference>
<dbReference type="PANTHER" id="PTHR47354:SF5">
    <property type="entry name" value="PROTEIN RFBI"/>
    <property type="match status" value="1"/>
</dbReference>
<dbReference type="Gene3D" id="1.20.120.530">
    <property type="entry name" value="GntR ligand-binding domain-like"/>
    <property type="match status" value="1"/>
</dbReference>
<dbReference type="Pfam" id="PF07729">
    <property type="entry name" value="FCD"/>
    <property type="match status" value="1"/>
</dbReference>
<dbReference type="InterPro" id="IPR017927">
    <property type="entry name" value="FAD-bd_FR_type"/>
</dbReference>